<reference evidence="2 3" key="1">
    <citation type="submission" date="2018-10" db="EMBL/GenBank/DDBJ databases">
        <title>Genomic Encyclopedia of Archaeal and Bacterial Type Strains, Phase II (KMG-II): from individual species to whole genera.</title>
        <authorList>
            <person name="Goeker M."/>
        </authorList>
    </citation>
    <scope>NUCLEOTIDE SEQUENCE [LARGE SCALE GENOMIC DNA]</scope>
    <source>
        <strain evidence="2 3">DSM 18602</strain>
    </source>
</reference>
<organism evidence="2 3">
    <name type="scientific">Mucilaginibacter gracilis</name>
    <dbReference type="NCBI Taxonomy" id="423350"/>
    <lineage>
        <taxon>Bacteria</taxon>
        <taxon>Pseudomonadati</taxon>
        <taxon>Bacteroidota</taxon>
        <taxon>Sphingobacteriia</taxon>
        <taxon>Sphingobacteriales</taxon>
        <taxon>Sphingobacteriaceae</taxon>
        <taxon>Mucilaginibacter</taxon>
    </lineage>
</organism>
<feature type="compositionally biased region" description="Acidic residues" evidence="1">
    <location>
        <begin position="26"/>
        <end position="35"/>
    </location>
</feature>
<evidence type="ECO:0000313" key="2">
    <source>
        <dbReference type="EMBL" id="RKR81849.1"/>
    </source>
</evidence>
<dbReference type="RefSeq" id="WP_262707408.1">
    <property type="nucleotide sequence ID" value="NZ_RBKU01000001.1"/>
</dbReference>
<sequence length="42" mass="4856">MISGNSDLPERMLDALDNLKDKWEEEDRDIDYDDSDGGKPKE</sequence>
<evidence type="ECO:0000313" key="3">
    <source>
        <dbReference type="Proteomes" id="UP000268007"/>
    </source>
</evidence>
<dbReference type="AlphaFoldDB" id="A0A495J179"/>
<comment type="caution">
    <text evidence="2">The sequence shown here is derived from an EMBL/GenBank/DDBJ whole genome shotgun (WGS) entry which is preliminary data.</text>
</comment>
<feature type="region of interest" description="Disordered" evidence="1">
    <location>
        <begin position="19"/>
        <end position="42"/>
    </location>
</feature>
<proteinExistence type="predicted"/>
<protein>
    <submittedName>
        <fullName evidence="2">Uncharacterized protein</fullName>
    </submittedName>
</protein>
<dbReference type="Proteomes" id="UP000268007">
    <property type="component" value="Unassembled WGS sequence"/>
</dbReference>
<keyword evidence="3" id="KW-1185">Reference proteome</keyword>
<accession>A0A495J179</accession>
<gene>
    <name evidence="2" type="ORF">BDD43_2009</name>
</gene>
<evidence type="ECO:0000256" key="1">
    <source>
        <dbReference type="SAM" id="MobiDB-lite"/>
    </source>
</evidence>
<name>A0A495J179_9SPHI</name>
<dbReference type="EMBL" id="RBKU01000001">
    <property type="protein sequence ID" value="RKR81849.1"/>
    <property type="molecule type" value="Genomic_DNA"/>
</dbReference>